<name>A0A977PYX4_9CYAN</name>
<dbReference type="EMBL" id="CP073041">
    <property type="protein sequence ID" value="UXE64227.1"/>
    <property type="molecule type" value="Genomic_DNA"/>
</dbReference>
<sequence length="86" mass="10376">MRSTRYFQQFACQKHPEIEESWIERILANPLTKEHRANGRMAYWGNIEEADGRVIRVITLEDSETVHNAFFDRNFYKRQQRGEETK</sequence>
<evidence type="ECO:0008006" key="2">
    <source>
        <dbReference type="Google" id="ProtNLM"/>
    </source>
</evidence>
<dbReference type="KEGG" id="wna:KA717_18070"/>
<accession>A0A977PYX4</accession>
<protein>
    <recommendedName>
        <fullName evidence="2">DUF4258 domain-containing protein</fullName>
    </recommendedName>
</protein>
<proteinExistence type="predicted"/>
<dbReference type="AlphaFoldDB" id="A0A977PYX4"/>
<evidence type="ECO:0000313" key="1">
    <source>
        <dbReference type="EMBL" id="UXE64227.1"/>
    </source>
</evidence>
<reference evidence="1" key="1">
    <citation type="submission" date="2021-04" db="EMBL/GenBank/DDBJ databases">
        <title>Genome sequence of Woronichinia naegeliana from Washington state freshwater lake bloom.</title>
        <authorList>
            <person name="Dreher T.W."/>
        </authorList>
    </citation>
    <scope>NUCLEOTIDE SEQUENCE</scope>
    <source>
        <strain evidence="1">WA131</strain>
    </source>
</reference>
<dbReference type="Proteomes" id="UP001065613">
    <property type="component" value="Chromosome"/>
</dbReference>
<gene>
    <name evidence="1" type="ORF">KA717_18070</name>
</gene>
<organism evidence="1">
    <name type="scientific">Woronichinia naegeliana WA131</name>
    <dbReference type="NCBI Taxonomy" id="2824559"/>
    <lineage>
        <taxon>Bacteria</taxon>
        <taxon>Bacillati</taxon>
        <taxon>Cyanobacteriota</taxon>
        <taxon>Cyanophyceae</taxon>
        <taxon>Synechococcales</taxon>
        <taxon>Coelosphaeriaceae</taxon>
        <taxon>Woronichinia</taxon>
    </lineage>
</organism>